<protein>
    <recommendedName>
        <fullName evidence="4">WSC domain-containing protein</fullName>
    </recommendedName>
</protein>
<keyword evidence="3" id="KW-1185">Reference proteome</keyword>
<gene>
    <name evidence="2" type="ORF">BU23DRAFT_592632</name>
</gene>
<accession>A0A6A5URF0</accession>
<sequence>MIPSTYYFANLSVLISVATAQDPFYMCIDNKCEDCPSSVASTGTGYPNCVIYNVDDVFGNQGYEPNESGGYSVFFDVQPHEPGCATIIKTPASTDLVGCGFAIGSFQQPTCAKLALKASFMVQTCCGEDCDKAGGKMIRGLGPVGSKRSISLDGRGGLLLKDANGNIIEPAVIGPPVDQSVHVGEKPAASRSILEKRSCTENSWQGGEVLTRPADEVQIMSDSVNGGTEGASVTVTTERSQSYTSSMSLGISDIISLGVSTEFTESYSTSEAKMGQCDGGEVEGEVCWPTEGPDGDVSGTYAVITES</sequence>
<proteinExistence type="predicted"/>
<keyword evidence="1" id="KW-0732">Signal</keyword>
<feature type="chain" id="PRO_5025363821" description="WSC domain-containing protein" evidence="1">
    <location>
        <begin position="21"/>
        <end position="307"/>
    </location>
</feature>
<evidence type="ECO:0000313" key="2">
    <source>
        <dbReference type="EMBL" id="KAF1967455.1"/>
    </source>
</evidence>
<name>A0A6A5URF0_9PLEO</name>
<dbReference type="Proteomes" id="UP000800036">
    <property type="component" value="Unassembled WGS sequence"/>
</dbReference>
<evidence type="ECO:0000313" key="3">
    <source>
        <dbReference type="Proteomes" id="UP000800036"/>
    </source>
</evidence>
<evidence type="ECO:0008006" key="4">
    <source>
        <dbReference type="Google" id="ProtNLM"/>
    </source>
</evidence>
<dbReference type="OrthoDB" id="3634414at2759"/>
<dbReference type="EMBL" id="ML976732">
    <property type="protein sequence ID" value="KAF1967455.1"/>
    <property type="molecule type" value="Genomic_DNA"/>
</dbReference>
<evidence type="ECO:0000256" key="1">
    <source>
        <dbReference type="SAM" id="SignalP"/>
    </source>
</evidence>
<organism evidence="2 3">
    <name type="scientific">Bimuria novae-zelandiae CBS 107.79</name>
    <dbReference type="NCBI Taxonomy" id="1447943"/>
    <lineage>
        <taxon>Eukaryota</taxon>
        <taxon>Fungi</taxon>
        <taxon>Dikarya</taxon>
        <taxon>Ascomycota</taxon>
        <taxon>Pezizomycotina</taxon>
        <taxon>Dothideomycetes</taxon>
        <taxon>Pleosporomycetidae</taxon>
        <taxon>Pleosporales</taxon>
        <taxon>Massarineae</taxon>
        <taxon>Didymosphaeriaceae</taxon>
        <taxon>Bimuria</taxon>
    </lineage>
</organism>
<reference evidence="2" key="1">
    <citation type="journal article" date="2020" name="Stud. Mycol.">
        <title>101 Dothideomycetes genomes: a test case for predicting lifestyles and emergence of pathogens.</title>
        <authorList>
            <person name="Haridas S."/>
            <person name="Albert R."/>
            <person name="Binder M."/>
            <person name="Bloem J."/>
            <person name="Labutti K."/>
            <person name="Salamov A."/>
            <person name="Andreopoulos B."/>
            <person name="Baker S."/>
            <person name="Barry K."/>
            <person name="Bills G."/>
            <person name="Bluhm B."/>
            <person name="Cannon C."/>
            <person name="Castanera R."/>
            <person name="Culley D."/>
            <person name="Daum C."/>
            <person name="Ezra D."/>
            <person name="Gonzalez J."/>
            <person name="Henrissat B."/>
            <person name="Kuo A."/>
            <person name="Liang C."/>
            <person name="Lipzen A."/>
            <person name="Lutzoni F."/>
            <person name="Magnuson J."/>
            <person name="Mondo S."/>
            <person name="Nolan M."/>
            <person name="Ohm R."/>
            <person name="Pangilinan J."/>
            <person name="Park H.-J."/>
            <person name="Ramirez L."/>
            <person name="Alfaro M."/>
            <person name="Sun H."/>
            <person name="Tritt A."/>
            <person name="Yoshinaga Y."/>
            <person name="Zwiers L.-H."/>
            <person name="Turgeon B."/>
            <person name="Goodwin S."/>
            <person name="Spatafora J."/>
            <person name="Crous P."/>
            <person name="Grigoriev I."/>
        </authorList>
    </citation>
    <scope>NUCLEOTIDE SEQUENCE</scope>
    <source>
        <strain evidence="2">CBS 107.79</strain>
    </source>
</reference>
<feature type="signal peptide" evidence="1">
    <location>
        <begin position="1"/>
        <end position="20"/>
    </location>
</feature>
<dbReference type="AlphaFoldDB" id="A0A6A5URF0"/>